<proteinExistence type="predicted"/>
<evidence type="ECO:0000256" key="1">
    <source>
        <dbReference type="SAM" id="MobiDB-lite"/>
    </source>
</evidence>
<dbReference type="EMBL" id="ML978127">
    <property type="protein sequence ID" value="KAF2097895.1"/>
    <property type="molecule type" value="Genomic_DNA"/>
</dbReference>
<name>A0A9P4IAA3_9PEZI</name>
<feature type="compositionally biased region" description="Polar residues" evidence="1">
    <location>
        <begin position="226"/>
        <end position="250"/>
    </location>
</feature>
<dbReference type="Proteomes" id="UP000799772">
    <property type="component" value="Unassembled WGS sequence"/>
</dbReference>
<sequence length="499" mass="54782">MNTPQETATSTDKSCPCSGGNKFLESVRHLVSQDVYVGDLAKPADRAFQTFRSFTELVSEAECNTELRSSLYTVQNPAIDGTFSIWTAECFSGSTDCSRRGFLARYYPFGVSKFVLILEVPFEGRRLFALLSRPITKRRATEFSLWKDSESDHHYTSVPFVLPKRLIPTGLPVPPTSSLLEEQHNNTPLSWHHSTLVSRGSRIGMSDSITVNTGTNGSYERRSTDSSETNGIDSIPTSSTAPENLQQNRPDTTKKRKGSSHSEVRQQQKRTRPDATFNAAAHRQEVSNFPLGISGPSYTPPMSPMMQNNSSSQPNGGTWSAANGRGCGRRVQQIPDPEPTSRSALDAAARLHNAQNTSSQAPQNMGTADRTSAGGEDSQRRSLTIRICVAYKAMAGPIFDIAIMKEMLGEISKIEEDITVDLKELHTPGEFITAVMYALGCAKGKKIDLLYLTHENHGSCYCLNKDSAGTYRKFVNLAYKLAATEAQLEFNGVVDHASS</sequence>
<accession>A0A9P4IAA3</accession>
<reference evidence="2" key="1">
    <citation type="journal article" date="2020" name="Stud. Mycol.">
        <title>101 Dothideomycetes genomes: a test case for predicting lifestyles and emergence of pathogens.</title>
        <authorList>
            <person name="Haridas S."/>
            <person name="Albert R."/>
            <person name="Binder M."/>
            <person name="Bloem J."/>
            <person name="Labutti K."/>
            <person name="Salamov A."/>
            <person name="Andreopoulos B."/>
            <person name="Baker S."/>
            <person name="Barry K."/>
            <person name="Bills G."/>
            <person name="Bluhm B."/>
            <person name="Cannon C."/>
            <person name="Castanera R."/>
            <person name="Culley D."/>
            <person name="Daum C."/>
            <person name="Ezra D."/>
            <person name="Gonzalez J."/>
            <person name="Henrissat B."/>
            <person name="Kuo A."/>
            <person name="Liang C."/>
            <person name="Lipzen A."/>
            <person name="Lutzoni F."/>
            <person name="Magnuson J."/>
            <person name="Mondo S."/>
            <person name="Nolan M."/>
            <person name="Ohm R."/>
            <person name="Pangilinan J."/>
            <person name="Park H.-J."/>
            <person name="Ramirez L."/>
            <person name="Alfaro M."/>
            <person name="Sun H."/>
            <person name="Tritt A."/>
            <person name="Yoshinaga Y."/>
            <person name="Zwiers L.-H."/>
            <person name="Turgeon B."/>
            <person name="Goodwin S."/>
            <person name="Spatafora J."/>
            <person name="Crous P."/>
            <person name="Grigoriev I."/>
        </authorList>
    </citation>
    <scope>NUCLEOTIDE SEQUENCE</scope>
    <source>
        <strain evidence="2">CBS 133067</strain>
    </source>
</reference>
<feature type="compositionally biased region" description="Polar residues" evidence="1">
    <location>
        <begin position="353"/>
        <end position="370"/>
    </location>
</feature>
<comment type="caution">
    <text evidence="2">The sequence shown here is derived from an EMBL/GenBank/DDBJ whole genome shotgun (WGS) entry which is preliminary data.</text>
</comment>
<dbReference type="AlphaFoldDB" id="A0A9P4IAA3"/>
<protein>
    <submittedName>
        <fullName evidence="2">Uncharacterized protein</fullName>
    </submittedName>
</protein>
<gene>
    <name evidence="2" type="ORF">NA57DRAFT_57071</name>
</gene>
<organism evidence="2 3">
    <name type="scientific">Rhizodiscina lignyota</name>
    <dbReference type="NCBI Taxonomy" id="1504668"/>
    <lineage>
        <taxon>Eukaryota</taxon>
        <taxon>Fungi</taxon>
        <taxon>Dikarya</taxon>
        <taxon>Ascomycota</taxon>
        <taxon>Pezizomycotina</taxon>
        <taxon>Dothideomycetes</taxon>
        <taxon>Pleosporomycetidae</taxon>
        <taxon>Aulographales</taxon>
        <taxon>Rhizodiscinaceae</taxon>
        <taxon>Rhizodiscina</taxon>
    </lineage>
</organism>
<keyword evidence="3" id="KW-1185">Reference proteome</keyword>
<evidence type="ECO:0000313" key="2">
    <source>
        <dbReference type="EMBL" id="KAF2097895.1"/>
    </source>
</evidence>
<feature type="compositionally biased region" description="Polar residues" evidence="1">
    <location>
        <begin position="207"/>
        <end position="218"/>
    </location>
</feature>
<feature type="region of interest" description="Disordered" evidence="1">
    <location>
        <begin position="206"/>
        <end position="378"/>
    </location>
</feature>
<evidence type="ECO:0000313" key="3">
    <source>
        <dbReference type="Proteomes" id="UP000799772"/>
    </source>
</evidence>
<feature type="compositionally biased region" description="Low complexity" evidence="1">
    <location>
        <begin position="304"/>
        <end position="315"/>
    </location>
</feature>